<sequence length="224" mass="24286">MAGEKDEGVADMPPLISQCVPSIRELKMVRDNIPALATEVVDCVARMMIEQRIVDNTPYVTYAETGEEFGLALGEAGRNYGRYIPSKEDSDSATSASSNEKEKKRVRFPPSSKPAAPAGSWVPTNNKMKARCYKCGREGYLTCTCKTPVKNGGSPPSANTSTGQLITAIKEVTQQAKVTKTRPHATTAKPSATSRATVVPHEPRAPTPWLLRVSPPSLKPPRFQ</sequence>
<dbReference type="EMBL" id="MCFA01000263">
    <property type="protein sequence ID" value="ORX96118.1"/>
    <property type="molecule type" value="Genomic_DNA"/>
</dbReference>
<reference evidence="2 3" key="1">
    <citation type="submission" date="2016-07" db="EMBL/GenBank/DDBJ databases">
        <title>Pervasive Adenine N6-methylation of Active Genes in Fungi.</title>
        <authorList>
            <consortium name="DOE Joint Genome Institute"/>
            <person name="Mondo S.J."/>
            <person name="Dannebaum R.O."/>
            <person name="Kuo R.C."/>
            <person name="Labutti K."/>
            <person name="Haridas S."/>
            <person name="Kuo A."/>
            <person name="Salamov A."/>
            <person name="Ahrendt S.R."/>
            <person name="Lipzen A."/>
            <person name="Sullivan W."/>
            <person name="Andreopoulos W.B."/>
            <person name="Clum A."/>
            <person name="Lindquist E."/>
            <person name="Daum C."/>
            <person name="Ramamoorthy G.K."/>
            <person name="Gryganskyi A."/>
            <person name="Culley D."/>
            <person name="Magnuson J.K."/>
            <person name="James T.Y."/>
            <person name="O'Malley M.A."/>
            <person name="Stajich J.E."/>
            <person name="Spatafora J.W."/>
            <person name="Visel A."/>
            <person name="Grigoriev I.V."/>
        </authorList>
    </citation>
    <scope>NUCLEOTIDE SEQUENCE [LARGE SCALE GENOMIC DNA]</scope>
    <source>
        <strain evidence="2 3">CBS 115471</strain>
    </source>
</reference>
<dbReference type="Proteomes" id="UP000193144">
    <property type="component" value="Unassembled WGS sequence"/>
</dbReference>
<evidence type="ECO:0000313" key="2">
    <source>
        <dbReference type="EMBL" id="ORX96118.1"/>
    </source>
</evidence>
<name>A0A1Y1YDS4_9PLEO</name>
<protein>
    <recommendedName>
        <fullName evidence="4">CCHC-type domain-containing protein</fullName>
    </recommendedName>
</protein>
<comment type="caution">
    <text evidence="2">The sequence shown here is derived from an EMBL/GenBank/DDBJ whole genome shotgun (WGS) entry which is preliminary data.</text>
</comment>
<evidence type="ECO:0000256" key="1">
    <source>
        <dbReference type="SAM" id="MobiDB-lite"/>
    </source>
</evidence>
<evidence type="ECO:0008006" key="4">
    <source>
        <dbReference type="Google" id="ProtNLM"/>
    </source>
</evidence>
<feature type="compositionally biased region" description="Low complexity" evidence="1">
    <location>
        <begin position="109"/>
        <end position="120"/>
    </location>
</feature>
<feature type="region of interest" description="Disordered" evidence="1">
    <location>
        <begin position="174"/>
        <end position="224"/>
    </location>
</feature>
<evidence type="ECO:0000313" key="3">
    <source>
        <dbReference type="Proteomes" id="UP000193144"/>
    </source>
</evidence>
<feature type="region of interest" description="Disordered" evidence="1">
    <location>
        <begin position="84"/>
        <end position="122"/>
    </location>
</feature>
<gene>
    <name evidence="2" type="ORF">BCR34DRAFT_607729</name>
</gene>
<dbReference type="AlphaFoldDB" id="A0A1Y1YDS4"/>
<accession>A0A1Y1YDS4</accession>
<keyword evidence="3" id="KW-1185">Reference proteome</keyword>
<organism evidence="2 3">
    <name type="scientific">Clohesyomyces aquaticus</name>
    <dbReference type="NCBI Taxonomy" id="1231657"/>
    <lineage>
        <taxon>Eukaryota</taxon>
        <taxon>Fungi</taxon>
        <taxon>Dikarya</taxon>
        <taxon>Ascomycota</taxon>
        <taxon>Pezizomycotina</taxon>
        <taxon>Dothideomycetes</taxon>
        <taxon>Pleosporomycetidae</taxon>
        <taxon>Pleosporales</taxon>
        <taxon>Lindgomycetaceae</taxon>
        <taxon>Clohesyomyces</taxon>
    </lineage>
</organism>
<proteinExistence type="predicted"/>